<comment type="function">
    <text evidence="5">Exhibits glutathione-dependent thiol transferase activity. Has high dehydroascorbate reductase activity and may contribute to the recycling of ascorbic acid. Participates in the biotransformation of inorganic arsenic and reduces monomethylarsonic acid (MMA).</text>
</comment>
<evidence type="ECO:0000313" key="9">
    <source>
        <dbReference type="Proteomes" id="UP001209878"/>
    </source>
</evidence>
<dbReference type="PROSITE" id="PS50405">
    <property type="entry name" value="GST_CTER"/>
    <property type="match status" value="1"/>
</dbReference>
<dbReference type="PRINTS" id="PR01625">
    <property type="entry name" value="GSTRNSFRASEO"/>
</dbReference>
<dbReference type="EMBL" id="JAODUO010000185">
    <property type="protein sequence ID" value="KAK2186872.1"/>
    <property type="molecule type" value="Genomic_DNA"/>
</dbReference>
<evidence type="ECO:0000313" key="8">
    <source>
        <dbReference type="EMBL" id="KAK2186872.1"/>
    </source>
</evidence>
<keyword evidence="2 5" id="KW-0808">Transferase</keyword>
<dbReference type="InterPro" id="IPR045073">
    <property type="entry name" value="Omega/Tau-like"/>
</dbReference>
<name>A0AAD9UEV1_RIDPI</name>
<evidence type="ECO:0000256" key="1">
    <source>
        <dbReference type="ARBA" id="ARBA00011067"/>
    </source>
</evidence>
<dbReference type="InterPro" id="IPR005442">
    <property type="entry name" value="GST_omega"/>
</dbReference>
<keyword evidence="3 5" id="KW-0560">Oxidoreductase</keyword>
<dbReference type="SFLD" id="SFLDG01152">
    <property type="entry name" value="Main.3:_Omega-_and_Tau-like"/>
    <property type="match status" value="1"/>
</dbReference>
<dbReference type="InterPro" id="IPR050983">
    <property type="entry name" value="GST_Omega/HSP26"/>
</dbReference>
<evidence type="ECO:0000256" key="4">
    <source>
        <dbReference type="ARBA" id="ARBA00047960"/>
    </source>
</evidence>
<comment type="catalytic activity">
    <reaction evidence="5">
        <text>L-dehydroascorbate + 2 glutathione = glutathione disulfide + L-ascorbate</text>
        <dbReference type="Rhea" id="RHEA:24424"/>
        <dbReference type="ChEBI" id="CHEBI:38290"/>
        <dbReference type="ChEBI" id="CHEBI:57925"/>
        <dbReference type="ChEBI" id="CHEBI:58297"/>
        <dbReference type="ChEBI" id="CHEBI:58539"/>
        <dbReference type="EC" id="1.8.5.1"/>
    </reaction>
</comment>
<reference evidence="8" key="1">
    <citation type="journal article" date="2023" name="Mol. Biol. Evol.">
        <title>Third-Generation Sequencing Reveals the Adaptive Role of the Epigenome in Three Deep-Sea Polychaetes.</title>
        <authorList>
            <person name="Perez M."/>
            <person name="Aroh O."/>
            <person name="Sun Y."/>
            <person name="Lan Y."/>
            <person name="Juniper S.K."/>
            <person name="Young C.R."/>
            <person name="Angers B."/>
            <person name="Qian P.Y."/>
        </authorList>
    </citation>
    <scope>NUCLEOTIDE SEQUENCE</scope>
    <source>
        <strain evidence="8">R07B-5</strain>
    </source>
</reference>
<dbReference type="SFLD" id="SFLDG00358">
    <property type="entry name" value="Main_(cytGST)"/>
    <property type="match status" value="1"/>
</dbReference>
<evidence type="ECO:0000259" key="7">
    <source>
        <dbReference type="PROSITE" id="PS50405"/>
    </source>
</evidence>
<feature type="domain" description="GST C-terminal" evidence="7">
    <location>
        <begin position="111"/>
        <end position="240"/>
    </location>
</feature>
<dbReference type="GO" id="GO:0004364">
    <property type="term" value="F:glutathione transferase activity"/>
    <property type="evidence" value="ECO:0007669"/>
    <property type="project" value="UniProtKB-UniRule"/>
</dbReference>
<comment type="catalytic activity">
    <reaction evidence="4 5">
        <text>RX + glutathione = an S-substituted glutathione + a halide anion + H(+)</text>
        <dbReference type="Rhea" id="RHEA:16437"/>
        <dbReference type="ChEBI" id="CHEBI:15378"/>
        <dbReference type="ChEBI" id="CHEBI:16042"/>
        <dbReference type="ChEBI" id="CHEBI:17792"/>
        <dbReference type="ChEBI" id="CHEBI:57925"/>
        <dbReference type="ChEBI" id="CHEBI:90779"/>
        <dbReference type="EC" id="2.5.1.18"/>
    </reaction>
</comment>
<dbReference type="SFLD" id="SFLDS00019">
    <property type="entry name" value="Glutathione_Transferase_(cytos"/>
    <property type="match status" value="1"/>
</dbReference>
<evidence type="ECO:0000256" key="3">
    <source>
        <dbReference type="ARBA" id="ARBA00023002"/>
    </source>
</evidence>
<dbReference type="GO" id="GO:0006749">
    <property type="term" value="P:glutathione metabolic process"/>
    <property type="evidence" value="ECO:0007669"/>
    <property type="project" value="UniProtKB-UniRule"/>
</dbReference>
<dbReference type="Gene3D" id="3.40.30.10">
    <property type="entry name" value="Glutaredoxin"/>
    <property type="match status" value="1"/>
</dbReference>
<dbReference type="EC" id="2.5.1.18" evidence="5"/>
<dbReference type="SUPFAM" id="SSF52833">
    <property type="entry name" value="Thioredoxin-like"/>
    <property type="match status" value="1"/>
</dbReference>
<comment type="caution">
    <text evidence="8">The sequence shown here is derived from an EMBL/GenBank/DDBJ whole genome shotgun (WGS) entry which is preliminary data.</text>
</comment>
<dbReference type="GO" id="GO:0050610">
    <property type="term" value="F:methylarsonate reductase activity"/>
    <property type="evidence" value="ECO:0007669"/>
    <property type="project" value="UniProtKB-UniRule"/>
</dbReference>
<dbReference type="InterPro" id="IPR040079">
    <property type="entry name" value="Glutathione_S-Trfase"/>
</dbReference>
<gene>
    <name evidence="8" type="ORF">NP493_185g01006</name>
</gene>
<feature type="domain" description="GST N-terminal" evidence="6">
    <location>
        <begin position="27"/>
        <end position="105"/>
    </location>
</feature>
<comment type="similarity">
    <text evidence="1 5">Belongs to the GST superfamily. Omega family.</text>
</comment>
<dbReference type="InterPro" id="IPR036249">
    <property type="entry name" value="Thioredoxin-like_sf"/>
</dbReference>
<keyword evidence="9" id="KW-1185">Reference proteome</keyword>
<dbReference type="PANTHER" id="PTHR43968">
    <property type="match status" value="1"/>
</dbReference>
<accession>A0AAD9UEV1</accession>
<dbReference type="PANTHER" id="PTHR43968:SF6">
    <property type="entry name" value="GLUTATHIONE S-TRANSFERASE OMEGA"/>
    <property type="match status" value="1"/>
</dbReference>
<evidence type="ECO:0000256" key="2">
    <source>
        <dbReference type="ARBA" id="ARBA00022679"/>
    </source>
</evidence>
<dbReference type="InterPro" id="IPR036282">
    <property type="entry name" value="Glutathione-S-Trfase_C_sf"/>
</dbReference>
<dbReference type="AlphaFoldDB" id="A0AAD9UEV1"/>
<comment type="catalytic activity">
    <reaction evidence="5">
        <text>methylarsonate + 2 glutathione + H(+) = methylarsonous acid + glutathione disulfide + H2O</text>
        <dbReference type="Rhea" id="RHEA:15969"/>
        <dbReference type="ChEBI" id="CHEBI:15377"/>
        <dbReference type="ChEBI" id="CHEBI:15378"/>
        <dbReference type="ChEBI" id="CHEBI:17826"/>
        <dbReference type="ChEBI" id="CHEBI:33409"/>
        <dbReference type="ChEBI" id="CHEBI:57925"/>
        <dbReference type="ChEBI" id="CHEBI:58297"/>
        <dbReference type="EC" id="1.20.4.2"/>
    </reaction>
</comment>
<evidence type="ECO:0000256" key="5">
    <source>
        <dbReference type="RuleBase" id="RU368071"/>
    </source>
</evidence>
<proteinExistence type="inferred from homology"/>
<dbReference type="GO" id="GO:0045174">
    <property type="term" value="F:glutathione dehydrogenase (ascorbate) activity"/>
    <property type="evidence" value="ECO:0007669"/>
    <property type="project" value="UniProtKB-UniRule"/>
</dbReference>
<dbReference type="PROSITE" id="PS50404">
    <property type="entry name" value="GST_NTER"/>
    <property type="match status" value="1"/>
</dbReference>
<organism evidence="8 9">
    <name type="scientific">Ridgeia piscesae</name>
    <name type="common">Tubeworm</name>
    <dbReference type="NCBI Taxonomy" id="27915"/>
    <lineage>
        <taxon>Eukaryota</taxon>
        <taxon>Metazoa</taxon>
        <taxon>Spiralia</taxon>
        <taxon>Lophotrochozoa</taxon>
        <taxon>Annelida</taxon>
        <taxon>Polychaeta</taxon>
        <taxon>Sedentaria</taxon>
        <taxon>Canalipalpata</taxon>
        <taxon>Sabellida</taxon>
        <taxon>Siboglinidae</taxon>
        <taxon>Ridgeia</taxon>
    </lineage>
</organism>
<dbReference type="EC" id="1.20.4.2" evidence="5"/>
<dbReference type="SUPFAM" id="SSF47616">
    <property type="entry name" value="GST C-terminal domain-like"/>
    <property type="match status" value="1"/>
</dbReference>
<dbReference type="Proteomes" id="UP001209878">
    <property type="component" value="Unassembled WGS sequence"/>
</dbReference>
<dbReference type="Pfam" id="PF13409">
    <property type="entry name" value="GST_N_2"/>
    <property type="match status" value="1"/>
</dbReference>
<protein>
    <recommendedName>
        <fullName evidence="5">Glutathione S-transferase omega</fullName>
        <shortName evidence="5">GSTO</shortName>
        <ecNumber evidence="5">1.20.4.2</ecNumber>
        <ecNumber evidence="5">1.8.5.1</ecNumber>
        <ecNumber evidence="5">2.5.1.18</ecNumber>
    </recommendedName>
    <alternativeName>
        <fullName evidence="5">Glutathione-dependent dehydroascorbate reductase</fullName>
    </alternativeName>
    <alternativeName>
        <fullName evidence="5">Monomethylarsonic acid reductase</fullName>
    </alternativeName>
</protein>
<sequence length="260" mass="29993">MRGGRSEPDCKCKRKTEGGETECVMASLPKLYCAWFCPFAQRAWISLLHKGIEFEYIEQDPYDKSAEWLAVNPRGLVPAILHIGRAVYESQVCIEYVDEAWPDGKSLLPKDAYERAFVRIWSDHIAKKIVPPFYAMLIKETEQERQESKDALINNIQLIMNAMSENGPFFLGKEFGMVDIMLAPYAQRIPILLKTYRGFDIPNNEKFSRYYQWWNAVKEVDAVKKTFQPEDNLISKYKRYTDGTAKTEVADAIRQGKGLP</sequence>
<dbReference type="InterPro" id="IPR041695">
    <property type="entry name" value="GST_C_5"/>
</dbReference>
<dbReference type="GO" id="GO:0005737">
    <property type="term" value="C:cytoplasm"/>
    <property type="evidence" value="ECO:0007669"/>
    <property type="project" value="InterPro"/>
</dbReference>
<dbReference type="EC" id="1.8.5.1" evidence="5"/>
<dbReference type="Pfam" id="PF16865">
    <property type="entry name" value="GST_C_5"/>
    <property type="match status" value="1"/>
</dbReference>
<dbReference type="InterPro" id="IPR004045">
    <property type="entry name" value="Glutathione_S-Trfase_N"/>
</dbReference>
<dbReference type="Gene3D" id="1.20.1050.10">
    <property type="match status" value="1"/>
</dbReference>
<evidence type="ECO:0000259" key="6">
    <source>
        <dbReference type="PROSITE" id="PS50404"/>
    </source>
</evidence>
<dbReference type="InterPro" id="IPR010987">
    <property type="entry name" value="Glutathione-S-Trfase_C-like"/>
</dbReference>